<gene>
    <name evidence="4" type="ORF">METZ01_LOCUS176876</name>
</gene>
<dbReference type="InterPro" id="IPR037069">
    <property type="entry name" value="AcylCoA_DH/ox_N_sf"/>
</dbReference>
<proteinExistence type="predicted"/>
<dbReference type="Gene3D" id="1.10.540.10">
    <property type="entry name" value="Acyl-CoA dehydrogenase/oxidase, N-terminal domain"/>
    <property type="match status" value="1"/>
</dbReference>
<evidence type="ECO:0008006" key="5">
    <source>
        <dbReference type="Google" id="ProtNLM"/>
    </source>
</evidence>
<dbReference type="GO" id="GO:0005886">
    <property type="term" value="C:plasma membrane"/>
    <property type="evidence" value="ECO:0007669"/>
    <property type="project" value="TreeGrafter"/>
</dbReference>
<dbReference type="Pfam" id="PF02770">
    <property type="entry name" value="Acyl-CoA_dh_M"/>
    <property type="match status" value="1"/>
</dbReference>
<dbReference type="GO" id="GO:0016627">
    <property type="term" value="F:oxidoreductase activity, acting on the CH-CH group of donors"/>
    <property type="evidence" value="ECO:0007669"/>
    <property type="project" value="InterPro"/>
</dbReference>
<protein>
    <recommendedName>
        <fullName evidence="5">Acyl-CoA dehydrogenase</fullName>
    </recommendedName>
</protein>
<dbReference type="InterPro" id="IPR009100">
    <property type="entry name" value="AcylCoA_DH/oxidase_NM_dom_sf"/>
</dbReference>
<feature type="domain" description="Acyl-CoA oxidase/dehydrogenase middle" evidence="2">
    <location>
        <begin position="129"/>
        <end position="204"/>
    </location>
</feature>
<evidence type="ECO:0000259" key="2">
    <source>
        <dbReference type="Pfam" id="PF02770"/>
    </source>
</evidence>
<dbReference type="PANTHER" id="PTHR43292:SF4">
    <property type="entry name" value="ACYL-COA DEHYDROGENASE FADE34"/>
    <property type="match status" value="1"/>
</dbReference>
<evidence type="ECO:0000313" key="4">
    <source>
        <dbReference type="EMBL" id="SVB24022.1"/>
    </source>
</evidence>
<dbReference type="SUPFAM" id="SSF56645">
    <property type="entry name" value="Acyl-CoA dehydrogenase NM domain-like"/>
    <property type="match status" value="1"/>
</dbReference>
<dbReference type="InterPro" id="IPR006091">
    <property type="entry name" value="Acyl-CoA_Oxase/DH_mid-dom"/>
</dbReference>
<dbReference type="PANTHER" id="PTHR43292">
    <property type="entry name" value="ACYL-COA DEHYDROGENASE"/>
    <property type="match status" value="1"/>
</dbReference>
<reference evidence="4" key="1">
    <citation type="submission" date="2018-05" db="EMBL/GenBank/DDBJ databases">
        <authorList>
            <person name="Lanie J.A."/>
            <person name="Ng W.-L."/>
            <person name="Kazmierczak K.M."/>
            <person name="Andrzejewski T.M."/>
            <person name="Davidsen T.M."/>
            <person name="Wayne K.J."/>
            <person name="Tettelin H."/>
            <person name="Glass J.I."/>
            <person name="Rusch D."/>
            <person name="Podicherti R."/>
            <person name="Tsui H.-C.T."/>
            <person name="Winkler M.E."/>
        </authorList>
    </citation>
    <scope>NUCLEOTIDE SEQUENCE</scope>
</reference>
<name>A0A382CDW1_9ZZZZ</name>
<feature type="non-terminal residue" evidence="4">
    <location>
        <position position="256"/>
    </location>
</feature>
<dbReference type="EMBL" id="UINC01033949">
    <property type="protein sequence ID" value="SVB24022.1"/>
    <property type="molecule type" value="Genomic_DNA"/>
</dbReference>
<evidence type="ECO:0000256" key="1">
    <source>
        <dbReference type="ARBA" id="ARBA00023002"/>
    </source>
</evidence>
<evidence type="ECO:0000259" key="3">
    <source>
        <dbReference type="Pfam" id="PF02771"/>
    </source>
</evidence>
<dbReference type="Pfam" id="PF02771">
    <property type="entry name" value="Acyl-CoA_dh_N"/>
    <property type="match status" value="1"/>
</dbReference>
<feature type="domain" description="Acyl-CoA dehydrogenase/oxidase N-terminal" evidence="3">
    <location>
        <begin position="9"/>
        <end position="123"/>
    </location>
</feature>
<dbReference type="GO" id="GO:0050660">
    <property type="term" value="F:flavin adenine dinucleotide binding"/>
    <property type="evidence" value="ECO:0007669"/>
    <property type="project" value="InterPro"/>
</dbReference>
<dbReference type="Gene3D" id="2.40.110.10">
    <property type="entry name" value="Butyryl-CoA Dehydrogenase, subunit A, domain 2"/>
    <property type="match status" value="1"/>
</dbReference>
<organism evidence="4">
    <name type="scientific">marine metagenome</name>
    <dbReference type="NCBI Taxonomy" id="408172"/>
    <lineage>
        <taxon>unclassified sequences</taxon>
        <taxon>metagenomes</taxon>
        <taxon>ecological metagenomes</taxon>
    </lineage>
</organism>
<sequence>MDFELRESNEQEEFRVWFRAWLEENIPKDMDIPPDGRILSDDAQAKLKGFRLKLGSKGWLAPSWPVALGGGGMDASLGEVIRDECSKLNLPTIGNNLRWVPAMMVWGTPAQKKEYIPPALRGETVTWQMFSETASGSDIASTATSAVRDGSDWLLSGRKAFITGRTVDPDYLCTLAVTDHDRPRRLNLGVFMIKASLPGISIVTQSLLTGSERHVYLDNVRIPTGCLIGDPYQGWEIVQTIIEGERGGQFFRGTEE</sequence>
<keyword evidence="1" id="KW-0560">Oxidoreductase</keyword>
<dbReference type="AlphaFoldDB" id="A0A382CDW1"/>
<dbReference type="InterPro" id="IPR052161">
    <property type="entry name" value="Mycobact_Acyl-CoA_DH"/>
</dbReference>
<dbReference type="InterPro" id="IPR013786">
    <property type="entry name" value="AcylCoA_DH/ox_N"/>
</dbReference>
<dbReference type="InterPro" id="IPR046373">
    <property type="entry name" value="Acyl-CoA_Oxase/DH_mid-dom_sf"/>
</dbReference>
<accession>A0A382CDW1</accession>